<dbReference type="SUPFAM" id="SSF47413">
    <property type="entry name" value="lambda repressor-like DNA-binding domains"/>
    <property type="match status" value="1"/>
</dbReference>
<dbReference type="AlphaFoldDB" id="A0AA46NVB0"/>
<evidence type="ECO:0000256" key="1">
    <source>
        <dbReference type="ARBA" id="ARBA00007227"/>
    </source>
</evidence>
<name>A0AA46NVB0_9GAMM</name>
<accession>A0AA46NVB0</accession>
<dbReference type="PANTHER" id="PTHR43236">
    <property type="entry name" value="ANTITOXIN HIGA1"/>
    <property type="match status" value="1"/>
</dbReference>
<dbReference type="Gene3D" id="1.10.10.2910">
    <property type="match status" value="1"/>
</dbReference>
<reference evidence="3" key="1">
    <citation type="journal article" date="2022" name="J Glob Antimicrob Resist">
        <title>Comparative analysis of IMP-4- and OXA-58-containing plasmids of three carbapenemase-producing Acinetobacter ursingii strains in the Netherlands.</title>
        <authorList>
            <person name="Hendrickx A.P.A."/>
            <person name="Schade R.P."/>
            <person name="Landman F."/>
            <person name="Bosch T."/>
            <person name="Schouls L.M."/>
            <person name="van Dijk K."/>
        </authorList>
    </citation>
    <scope>NUCLEOTIDE SEQUENCE</scope>
    <source>
        <strain evidence="3">RIVM_C010761</strain>
    </source>
</reference>
<dbReference type="SMART" id="SM00530">
    <property type="entry name" value="HTH_XRE"/>
    <property type="match status" value="1"/>
</dbReference>
<dbReference type="Pfam" id="PF06114">
    <property type="entry name" value="Peptidase_M78"/>
    <property type="match status" value="1"/>
</dbReference>
<protein>
    <submittedName>
        <fullName evidence="3">XRE family transcriptional regulator</fullName>
    </submittedName>
</protein>
<dbReference type="Proteomes" id="UP001164081">
    <property type="component" value="Chromosome"/>
</dbReference>
<dbReference type="PANTHER" id="PTHR43236:SF1">
    <property type="entry name" value="BLL7220 PROTEIN"/>
    <property type="match status" value="1"/>
</dbReference>
<evidence type="ECO:0000259" key="2">
    <source>
        <dbReference type="PROSITE" id="PS50943"/>
    </source>
</evidence>
<dbReference type="InterPro" id="IPR052345">
    <property type="entry name" value="Rad_response_metalloprotease"/>
</dbReference>
<dbReference type="PROSITE" id="PS50943">
    <property type="entry name" value="HTH_CROC1"/>
    <property type="match status" value="1"/>
</dbReference>
<dbReference type="InterPro" id="IPR001387">
    <property type="entry name" value="Cro/C1-type_HTH"/>
</dbReference>
<dbReference type="GO" id="GO:0003677">
    <property type="term" value="F:DNA binding"/>
    <property type="evidence" value="ECO:0007669"/>
    <property type="project" value="InterPro"/>
</dbReference>
<dbReference type="EMBL" id="CP089044">
    <property type="protein sequence ID" value="UYF76522.1"/>
    <property type="molecule type" value="Genomic_DNA"/>
</dbReference>
<comment type="similarity">
    <text evidence="1">Belongs to the short-chain fatty acyl-CoA assimilation regulator (ScfR) family.</text>
</comment>
<dbReference type="Pfam" id="PF01381">
    <property type="entry name" value="HTH_3"/>
    <property type="match status" value="1"/>
</dbReference>
<dbReference type="RefSeq" id="WP_262443088.1">
    <property type="nucleotide sequence ID" value="NZ_CP089044.1"/>
</dbReference>
<proteinExistence type="inferred from homology"/>
<dbReference type="Gene3D" id="1.10.260.40">
    <property type="entry name" value="lambda repressor-like DNA-binding domains"/>
    <property type="match status" value="1"/>
</dbReference>
<dbReference type="InterPro" id="IPR010982">
    <property type="entry name" value="Lambda_DNA-bd_dom_sf"/>
</dbReference>
<evidence type="ECO:0000313" key="3">
    <source>
        <dbReference type="EMBL" id="UYF76522.1"/>
    </source>
</evidence>
<dbReference type="InterPro" id="IPR010359">
    <property type="entry name" value="IrrE_HExxH"/>
</dbReference>
<gene>
    <name evidence="3" type="ORF">LSO58_06515</name>
</gene>
<evidence type="ECO:0000313" key="4">
    <source>
        <dbReference type="Proteomes" id="UP001164081"/>
    </source>
</evidence>
<organism evidence="3 4">
    <name type="scientific">Acinetobacter ursingii</name>
    <dbReference type="NCBI Taxonomy" id="108980"/>
    <lineage>
        <taxon>Bacteria</taxon>
        <taxon>Pseudomonadati</taxon>
        <taxon>Pseudomonadota</taxon>
        <taxon>Gammaproteobacteria</taxon>
        <taxon>Moraxellales</taxon>
        <taxon>Moraxellaceae</taxon>
        <taxon>Acinetobacter</taxon>
    </lineage>
</organism>
<dbReference type="CDD" id="cd00093">
    <property type="entry name" value="HTH_XRE"/>
    <property type="match status" value="1"/>
</dbReference>
<sequence>MFQEFNGLELKLLRLFYGYTLDEVAISVDKSRQYLHKLETGQTQPTDELLRELAHHFKVDQNIFFTFKPTIQEEQAHFRSLKTARKSAKQSVIARADYMMRLIDYIESKLELPKFSVPTYENSATFSGDDIERVAEECRKQWDLGLAPISNMNKFCERLGIIVTSFSTYSEEVDALSLATRRPIIVRNSAKTSVCRQRFDLGHELGHLILHDGMVTGDRFTERQAHRFAGAFLLPRTMLASNFHLLFSGKQFKWKKMSEFKEIWRVSKAAILYRARQLGLLTEAQYVMGTTHLKNNGEALRESEDGDLPLEQPQLLKNCFTVLAERKIYAEDIAKSLNISVSFLDELVGFKTPKSPFKLEIVSGS</sequence>
<feature type="domain" description="HTH cro/C1-type" evidence="2">
    <location>
        <begin position="10"/>
        <end position="64"/>
    </location>
</feature>